<proteinExistence type="predicted"/>
<evidence type="ECO:0008006" key="3">
    <source>
        <dbReference type="Google" id="ProtNLM"/>
    </source>
</evidence>
<dbReference type="GeneID" id="79267357"/>
<dbReference type="PROSITE" id="PS51257">
    <property type="entry name" value="PROKAR_LIPOPROTEIN"/>
    <property type="match status" value="1"/>
</dbReference>
<organism evidence="1 2">
    <name type="scientific">Halosegnis marinus</name>
    <dbReference type="NCBI Taxonomy" id="3034023"/>
    <lineage>
        <taxon>Archaea</taxon>
        <taxon>Methanobacteriati</taxon>
        <taxon>Methanobacteriota</taxon>
        <taxon>Stenosarchaea group</taxon>
        <taxon>Halobacteria</taxon>
        <taxon>Halobacteriales</taxon>
        <taxon>Natronomonadaceae</taxon>
        <taxon>Halosegnis</taxon>
    </lineage>
</organism>
<accession>A0ABD5ZQB0</accession>
<protein>
    <recommendedName>
        <fullName evidence="3">DUF4426 domain-containing protein</fullName>
    </recommendedName>
</protein>
<gene>
    <name evidence="1" type="ORF">ACFQJ4_10075</name>
</gene>
<dbReference type="Proteomes" id="UP001596398">
    <property type="component" value="Unassembled WGS sequence"/>
</dbReference>
<dbReference type="EMBL" id="JBHTAP010000001">
    <property type="protein sequence ID" value="MFC7235660.1"/>
    <property type="molecule type" value="Genomic_DNA"/>
</dbReference>
<name>A0ABD5ZQB0_9EURY</name>
<dbReference type="RefSeq" id="WP_276233797.1">
    <property type="nucleotide sequence ID" value="NZ_CP119802.1"/>
</dbReference>
<dbReference type="AlphaFoldDB" id="A0ABD5ZQB0"/>
<reference evidence="1 2" key="1">
    <citation type="journal article" date="2019" name="Int. J. Syst. Evol. Microbiol.">
        <title>The Global Catalogue of Microorganisms (GCM) 10K type strain sequencing project: providing services to taxonomists for standard genome sequencing and annotation.</title>
        <authorList>
            <consortium name="The Broad Institute Genomics Platform"/>
            <consortium name="The Broad Institute Genome Sequencing Center for Infectious Disease"/>
            <person name="Wu L."/>
            <person name="Ma J."/>
        </authorList>
    </citation>
    <scope>NUCLEOTIDE SEQUENCE [LARGE SCALE GENOMIC DNA]</scope>
    <source>
        <strain evidence="1 2">DT85</strain>
    </source>
</reference>
<keyword evidence="2" id="KW-1185">Reference proteome</keyword>
<sequence>MNRREYIKGLGVGTATVTLAGCSGGGNNGDDGGGTATPAGPDARDYIEVTGHEFSTGDDGRVSIDVSYSNISGGEVTRMILASSLFAGDEEVAVDRARLLQVEEGAEATETLTYGSVDRLDEVDGYTITVTIDSADGSPSHTYEYDGSP</sequence>
<evidence type="ECO:0000313" key="2">
    <source>
        <dbReference type="Proteomes" id="UP001596398"/>
    </source>
</evidence>
<evidence type="ECO:0000313" key="1">
    <source>
        <dbReference type="EMBL" id="MFC7235660.1"/>
    </source>
</evidence>
<comment type="caution">
    <text evidence="1">The sequence shown here is derived from an EMBL/GenBank/DDBJ whole genome shotgun (WGS) entry which is preliminary data.</text>
</comment>